<proteinExistence type="predicted"/>
<gene>
    <name evidence="1" type="ORF">BACCAP_00003</name>
</gene>
<accession>A6NPB2</accession>
<dbReference type="Proteomes" id="UP000003639">
    <property type="component" value="Unassembled WGS sequence"/>
</dbReference>
<evidence type="ECO:0000313" key="2">
    <source>
        <dbReference type="Proteomes" id="UP000003639"/>
    </source>
</evidence>
<dbReference type="STRING" id="411467.BACCAP_00003"/>
<protein>
    <submittedName>
        <fullName evidence="1">Uncharacterized protein</fullName>
    </submittedName>
</protein>
<dbReference type="AlphaFoldDB" id="A6NPB2"/>
<keyword evidence="2" id="KW-1185">Reference proteome</keyword>
<sequence>MQTLFSIFIDLEKIYVDLHILPCYINVITKMDIYGN</sequence>
<reference evidence="1 2" key="1">
    <citation type="submission" date="2007-04" db="EMBL/GenBank/DDBJ databases">
        <authorList>
            <person name="Fulton L."/>
            <person name="Clifton S."/>
            <person name="Fulton B."/>
            <person name="Xu J."/>
            <person name="Minx P."/>
            <person name="Pepin K.H."/>
            <person name="Johnson M."/>
            <person name="Thiruvilangam P."/>
            <person name="Bhonagiri V."/>
            <person name="Nash W.E."/>
            <person name="Mardis E.R."/>
            <person name="Wilson R.K."/>
        </authorList>
    </citation>
    <scope>NUCLEOTIDE SEQUENCE [LARGE SCALE GENOMIC DNA]</scope>
    <source>
        <strain evidence="1 2">ATCC 29799</strain>
    </source>
</reference>
<comment type="caution">
    <text evidence="1">The sequence shown here is derived from an EMBL/GenBank/DDBJ whole genome shotgun (WGS) entry which is preliminary data.</text>
</comment>
<organism evidence="1 2">
    <name type="scientific">Pseudoflavonifractor capillosus ATCC 29799</name>
    <dbReference type="NCBI Taxonomy" id="411467"/>
    <lineage>
        <taxon>Bacteria</taxon>
        <taxon>Bacillati</taxon>
        <taxon>Bacillota</taxon>
        <taxon>Clostridia</taxon>
        <taxon>Eubacteriales</taxon>
        <taxon>Oscillospiraceae</taxon>
        <taxon>Pseudoflavonifractor</taxon>
    </lineage>
</organism>
<dbReference type="EMBL" id="AAXG02000001">
    <property type="protein sequence ID" value="EDN01970.1"/>
    <property type="molecule type" value="Genomic_DNA"/>
</dbReference>
<evidence type="ECO:0000313" key="1">
    <source>
        <dbReference type="EMBL" id="EDN01970.1"/>
    </source>
</evidence>
<reference evidence="1 2" key="2">
    <citation type="submission" date="2007-06" db="EMBL/GenBank/DDBJ databases">
        <title>Draft genome sequence of Pseudoflavonifractor capillosus ATCC 29799.</title>
        <authorList>
            <person name="Sudarsanam P."/>
            <person name="Ley R."/>
            <person name="Guruge J."/>
            <person name="Turnbaugh P.J."/>
            <person name="Mahowald M."/>
            <person name="Liep D."/>
            <person name="Gordon J."/>
        </authorList>
    </citation>
    <scope>NUCLEOTIDE SEQUENCE [LARGE SCALE GENOMIC DNA]</scope>
    <source>
        <strain evidence="1 2">ATCC 29799</strain>
    </source>
</reference>
<name>A6NPB2_9FIRM</name>